<protein>
    <recommendedName>
        <fullName evidence="1">Knr4/Smi1-like domain-containing protein</fullName>
    </recommendedName>
</protein>
<reference evidence="2" key="1">
    <citation type="submission" date="2017-12" db="EMBL/GenBank/DDBJ databases">
        <authorList>
            <person name="Martens C."/>
            <person name="Dahlstrom E."/>
            <person name="Barbian K."/>
            <person name="Sykora L."/>
            <person name="Ricklefs S."/>
            <person name="Bruno D."/>
            <person name="Anzick I."/>
            <person name="Myles I."/>
            <person name="Datta S.K."/>
        </authorList>
    </citation>
    <scope>NUCLEOTIDE SEQUENCE</scope>
    <source>
        <strain evidence="2">AD2</strain>
        <plasmid evidence="2">p2-AD2</plasmid>
    </source>
</reference>
<proteinExistence type="predicted"/>
<sequence length="302" mass="32931">MADGKGRQAASGVRIRQDVEAFRVAASRLGLVGPGPAHGPVAVELAPPASEEAIAAVEAEIGRRLPATLRDFFLRVTARLAVAWSLPITIVLDGVGQEHGRRDVVPPPRFCMRFEDDVIGEAYEPVTSDGAITISLDEVARLWRDWQEDLADWTAPDSAETPARRRRSEHVAAWLRHGFPLMAISMGNWLCIDLANAREELAIMVFTIDTPPGALLGQNLIEHLGQQGSLGFPGLDTNLLLEFRDVEASRRLWQTTTAALDVPALKRRRMHLPMPLVIDANGEAGSAWREWVYGLGASAAAT</sequence>
<geneLocation type="plasmid" evidence="2">
    <name>p2-AD2</name>
</geneLocation>
<dbReference type="SUPFAM" id="SSF160631">
    <property type="entry name" value="SMI1/KNR4-like"/>
    <property type="match status" value="1"/>
</dbReference>
<dbReference type="AlphaFoldDB" id="A0A4Y1MQM6"/>
<dbReference type="SMART" id="SM00860">
    <property type="entry name" value="SMI1_KNR4"/>
    <property type="match status" value="1"/>
</dbReference>
<feature type="domain" description="Knr4/Smi1-like" evidence="1">
    <location>
        <begin position="48"/>
        <end position="207"/>
    </location>
</feature>
<accession>A0A4Y1MQM6</accession>
<organism evidence="2">
    <name type="scientific">Roseomonas mucosa</name>
    <dbReference type="NCBI Taxonomy" id="207340"/>
    <lineage>
        <taxon>Bacteria</taxon>
        <taxon>Pseudomonadati</taxon>
        <taxon>Pseudomonadota</taxon>
        <taxon>Alphaproteobacteria</taxon>
        <taxon>Acetobacterales</taxon>
        <taxon>Roseomonadaceae</taxon>
        <taxon>Roseomonas</taxon>
    </lineage>
</organism>
<dbReference type="InterPro" id="IPR018958">
    <property type="entry name" value="Knr4/Smi1-like_dom"/>
</dbReference>
<dbReference type="RefSeq" id="WP_323874269.1">
    <property type="nucleotide sequence ID" value="NZ_CP025187.1"/>
</dbReference>
<name>A0A4Y1MQM6_9PROT</name>
<dbReference type="EMBL" id="CP025187">
    <property type="protein sequence ID" value="AWV20292.1"/>
    <property type="molecule type" value="Genomic_DNA"/>
</dbReference>
<evidence type="ECO:0000313" key="2">
    <source>
        <dbReference type="EMBL" id="AWV20292.1"/>
    </source>
</evidence>
<gene>
    <name evidence="2" type="ORF">RADP37_05174</name>
</gene>
<evidence type="ECO:0000259" key="1">
    <source>
        <dbReference type="SMART" id="SM00860"/>
    </source>
</evidence>
<keyword evidence="2" id="KW-0614">Plasmid</keyword>
<dbReference type="Pfam" id="PF09346">
    <property type="entry name" value="SMI1_KNR4"/>
    <property type="match status" value="1"/>
</dbReference>
<dbReference type="InterPro" id="IPR037883">
    <property type="entry name" value="Knr4/Smi1-like_sf"/>
</dbReference>